<dbReference type="Pfam" id="PF00098">
    <property type="entry name" value="zf-CCHC"/>
    <property type="match status" value="1"/>
</dbReference>
<keyword evidence="1" id="KW-0479">Metal-binding</keyword>
<evidence type="ECO:0000313" key="4">
    <source>
        <dbReference type="EMBL" id="KAF6138004.1"/>
    </source>
</evidence>
<name>A0A7J7L608_9MAGN</name>
<organism evidence="4 5">
    <name type="scientific">Kingdonia uniflora</name>
    <dbReference type="NCBI Taxonomy" id="39325"/>
    <lineage>
        <taxon>Eukaryota</taxon>
        <taxon>Viridiplantae</taxon>
        <taxon>Streptophyta</taxon>
        <taxon>Embryophyta</taxon>
        <taxon>Tracheophyta</taxon>
        <taxon>Spermatophyta</taxon>
        <taxon>Magnoliopsida</taxon>
        <taxon>Ranunculales</taxon>
        <taxon>Circaeasteraceae</taxon>
        <taxon>Kingdonia</taxon>
    </lineage>
</organism>
<comment type="caution">
    <text evidence="4">The sequence shown here is derived from an EMBL/GenBank/DDBJ whole genome shotgun (WGS) entry which is preliminary data.</text>
</comment>
<dbReference type="Proteomes" id="UP000541444">
    <property type="component" value="Unassembled WGS sequence"/>
</dbReference>
<dbReference type="PANTHER" id="PTHR47290:SF4">
    <property type="entry name" value="RING FINGER PROTEIN"/>
    <property type="match status" value="1"/>
</dbReference>
<dbReference type="AlphaFoldDB" id="A0A7J7L608"/>
<dbReference type="InterPro" id="IPR044171">
    <property type="entry name" value="LAX2-like"/>
</dbReference>
<feature type="region of interest" description="Disordered" evidence="2">
    <location>
        <begin position="1"/>
        <end position="27"/>
    </location>
</feature>
<gene>
    <name evidence="4" type="ORF">GIB67_041877</name>
</gene>
<evidence type="ECO:0000259" key="3">
    <source>
        <dbReference type="PROSITE" id="PS50158"/>
    </source>
</evidence>
<feature type="compositionally biased region" description="Basic and acidic residues" evidence="2">
    <location>
        <begin position="17"/>
        <end position="27"/>
    </location>
</feature>
<dbReference type="InterPro" id="IPR001878">
    <property type="entry name" value="Znf_CCHC"/>
</dbReference>
<protein>
    <recommendedName>
        <fullName evidence="3">CCHC-type domain-containing protein</fullName>
    </recommendedName>
</protein>
<sequence length="447" mass="50575">MAEDESRNSSKSQDGPSSKETEMESDERWLQLSLGGYKTDSQLNSNPVEPTAALRASNELAELHFLPTQQAKPFNPIINLTEFKALKTSRPLCIQNLRSTYLNSAQQKITWGLKPNQSNPRASTLISPSVYYPWRLHYKIDKVTNAPSGRLFSIWFVLQASQNQSREPFLPQIPKSYLRIKDGRMTVQLLMKYIANKLRINSEIEIHINWHQNRVHFPGVASFKNKMPLRRPAVKKLTLAQDIAKLTERLDRLAEALGTGVFFLSPQPLPLGILEHPPREGSVAARSEEHDNPFASLKVEIETHDVDEIECHGKSDADAFIEWLDKIERVFNYKKYGNPKQVMIIESRLTGFTLTWWNIVQQARRTLEIVQLTKQASDLHAQYRTPVPAPTTAAPVIPSVMALRTFVLGKCYGCGKPGHQKRDCPAFAKKVGLVVDGMRESVIATVQ</sequence>
<dbReference type="GO" id="GO:0003676">
    <property type="term" value="F:nucleic acid binding"/>
    <property type="evidence" value="ECO:0007669"/>
    <property type="project" value="InterPro"/>
</dbReference>
<dbReference type="PANTHER" id="PTHR47290">
    <property type="entry name" value="RING FINGER PROTEIN"/>
    <property type="match status" value="1"/>
</dbReference>
<dbReference type="OrthoDB" id="515692at2759"/>
<dbReference type="PROSITE" id="PS50158">
    <property type="entry name" value="ZF_CCHC"/>
    <property type="match status" value="1"/>
</dbReference>
<keyword evidence="1" id="KW-0863">Zinc-finger</keyword>
<feature type="domain" description="CCHC-type" evidence="3">
    <location>
        <begin position="410"/>
        <end position="425"/>
    </location>
</feature>
<reference evidence="4 5" key="1">
    <citation type="journal article" date="2020" name="IScience">
        <title>Genome Sequencing of the Endangered Kingdonia uniflora (Circaeasteraceae, Ranunculales) Reveals Potential Mechanisms of Evolutionary Specialization.</title>
        <authorList>
            <person name="Sun Y."/>
            <person name="Deng T."/>
            <person name="Zhang A."/>
            <person name="Moore M.J."/>
            <person name="Landis J.B."/>
            <person name="Lin N."/>
            <person name="Zhang H."/>
            <person name="Zhang X."/>
            <person name="Huang J."/>
            <person name="Zhang X."/>
            <person name="Sun H."/>
            <person name="Wang H."/>
        </authorList>
    </citation>
    <scope>NUCLEOTIDE SEQUENCE [LARGE SCALE GENOMIC DNA]</scope>
    <source>
        <strain evidence="4">TB1705</strain>
        <tissue evidence="4">Leaf</tissue>
    </source>
</reference>
<dbReference type="Gene3D" id="4.10.60.10">
    <property type="entry name" value="Zinc finger, CCHC-type"/>
    <property type="match status" value="1"/>
</dbReference>
<dbReference type="InterPro" id="IPR036875">
    <property type="entry name" value="Znf_CCHC_sf"/>
</dbReference>
<evidence type="ECO:0000256" key="2">
    <source>
        <dbReference type="SAM" id="MobiDB-lite"/>
    </source>
</evidence>
<dbReference type="EMBL" id="JACGCM010002618">
    <property type="protein sequence ID" value="KAF6138004.1"/>
    <property type="molecule type" value="Genomic_DNA"/>
</dbReference>
<accession>A0A7J7L608</accession>
<proteinExistence type="predicted"/>
<dbReference type="SUPFAM" id="SSF57756">
    <property type="entry name" value="Retrovirus zinc finger-like domains"/>
    <property type="match status" value="1"/>
</dbReference>
<dbReference type="SMART" id="SM00343">
    <property type="entry name" value="ZnF_C2HC"/>
    <property type="match status" value="1"/>
</dbReference>
<evidence type="ECO:0000313" key="5">
    <source>
        <dbReference type="Proteomes" id="UP000541444"/>
    </source>
</evidence>
<keyword evidence="5" id="KW-1185">Reference proteome</keyword>
<dbReference type="GO" id="GO:0008270">
    <property type="term" value="F:zinc ion binding"/>
    <property type="evidence" value="ECO:0007669"/>
    <property type="project" value="UniProtKB-KW"/>
</dbReference>
<evidence type="ECO:0000256" key="1">
    <source>
        <dbReference type="PROSITE-ProRule" id="PRU00047"/>
    </source>
</evidence>
<keyword evidence="1" id="KW-0862">Zinc</keyword>